<dbReference type="GO" id="GO:0042597">
    <property type="term" value="C:periplasmic space"/>
    <property type="evidence" value="ECO:0007669"/>
    <property type="project" value="UniProtKB-SubCell"/>
</dbReference>
<dbReference type="PATRIC" id="fig|1612624.7.peg.2558"/>
<dbReference type="InterPro" id="IPR001188">
    <property type="entry name" value="Sperm_putr-bd"/>
</dbReference>
<dbReference type="EMBL" id="LGLV01000017">
    <property type="protein sequence ID" value="OBZ92851.1"/>
    <property type="molecule type" value="Genomic_DNA"/>
</dbReference>
<keyword evidence="6" id="KW-1185">Reference proteome</keyword>
<dbReference type="Proteomes" id="UP000093111">
    <property type="component" value="Unassembled WGS sequence"/>
</dbReference>
<dbReference type="CDD" id="cd13590">
    <property type="entry name" value="PBP2_PotD_PotF_like"/>
    <property type="match status" value="1"/>
</dbReference>
<dbReference type="STRING" id="1612624.ADU59_24295"/>
<dbReference type="GO" id="GO:0015846">
    <property type="term" value="P:polyamine transport"/>
    <property type="evidence" value="ECO:0007669"/>
    <property type="project" value="InterPro"/>
</dbReference>
<dbReference type="InterPro" id="IPR006059">
    <property type="entry name" value="SBP"/>
</dbReference>
<evidence type="ECO:0000313" key="6">
    <source>
        <dbReference type="Proteomes" id="UP000093111"/>
    </source>
</evidence>
<keyword evidence="4" id="KW-0574">Periplasm</keyword>
<dbReference type="GO" id="GO:0019808">
    <property type="term" value="F:polyamine binding"/>
    <property type="evidence" value="ECO:0007669"/>
    <property type="project" value="InterPro"/>
</dbReference>
<dbReference type="RefSeq" id="WP_068957665.1">
    <property type="nucleotide sequence ID" value="NZ_LGLV01000017.1"/>
</dbReference>
<dbReference type="PANTHER" id="PTHR30222">
    <property type="entry name" value="SPERMIDINE/PUTRESCINE-BINDING PERIPLASMIC PROTEIN"/>
    <property type="match status" value="1"/>
</dbReference>
<evidence type="ECO:0000256" key="3">
    <source>
        <dbReference type="ARBA" id="ARBA00022729"/>
    </source>
</evidence>
<dbReference type="AlphaFoldDB" id="A0A1C7NV12"/>
<evidence type="ECO:0000256" key="4">
    <source>
        <dbReference type="ARBA" id="ARBA00022764"/>
    </source>
</evidence>
<proteinExistence type="predicted"/>
<evidence type="ECO:0000313" key="5">
    <source>
        <dbReference type="EMBL" id="OBZ92851.1"/>
    </source>
</evidence>
<gene>
    <name evidence="5" type="ORF">ADU59_24295</name>
</gene>
<reference evidence="5 6" key="1">
    <citation type="journal article" date="2016" name="Syst. Appl. Microbiol.">
        <title>Pararhizobium polonicum sp. nov. isolated from tumors on stone fruit rootstocks.</title>
        <authorList>
            <person name="Pulawska J."/>
            <person name="Kuzmanovic N."/>
            <person name="Willems A."/>
            <person name="Pothier J.F."/>
        </authorList>
    </citation>
    <scope>NUCLEOTIDE SEQUENCE [LARGE SCALE GENOMIC DNA]</scope>
    <source>
        <strain evidence="5 6">F5.1</strain>
    </source>
</reference>
<organism evidence="5 6">
    <name type="scientific">Pararhizobium polonicum</name>
    <dbReference type="NCBI Taxonomy" id="1612624"/>
    <lineage>
        <taxon>Bacteria</taxon>
        <taxon>Pseudomonadati</taxon>
        <taxon>Pseudomonadota</taxon>
        <taxon>Alphaproteobacteria</taxon>
        <taxon>Hyphomicrobiales</taxon>
        <taxon>Rhizobiaceae</taxon>
        <taxon>Rhizobium/Agrobacterium group</taxon>
        <taxon>Pararhizobium</taxon>
    </lineage>
</organism>
<sequence length="347" mass="38374">MCTRFIAFSIAIGASLAATPGRAETLNLLIWESYIDQKILDRWTDKTGIAVHQIFYDSSDARDEILSDPASNIDLAVVGETTADLFGKRGILEPLTESNAPSMKDYKPEWTSRCAGYAMPYLWGTMGIAYRSDMVKTTPASWSDLMSPAPELKKHVAMYDDHNEAFIAPLALLGKSINTNDSETLKAAFELMKKQAPFVLTYDYVITAIQNPEFRDNIYMAIAYSGDQHVLNDKAGTAGVWRYVVPKEGTLSWLDCMAVNAASPRKQLALQLLDFIGSPESAASNATALNMPTASDRALDLIAADMRSNREIYPPAEILAKSQYQTELSVQSIQTRRRIISAMANFQ</sequence>
<dbReference type="Pfam" id="PF13416">
    <property type="entry name" value="SBP_bac_8"/>
    <property type="match status" value="1"/>
</dbReference>
<dbReference type="Gene3D" id="3.40.190.10">
    <property type="entry name" value="Periplasmic binding protein-like II"/>
    <property type="match status" value="2"/>
</dbReference>
<dbReference type="PRINTS" id="PR00909">
    <property type="entry name" value="SPERMDNBNDNG"/>
</dbReference>
<dbReference type="SUPFAM" id="SSF53850">
    <property type="entry name" value="Periplasmic binding protein-like II"/>
    <property type="match status" value="1"/>
</dbReference>
<keyword evidence="3" id="KW-0732">Signal</keyword>
<comment type="caution">
    <text evidence="5">The sequence shown here is derived from an EMBL/GenBank/DDBJ whole genome shotgun (WGS) entry which is preliminary data.</text>
</comment>
<dbReference type="OrthoDB" id="9769319at2"/>
<protein>
    <submittedName>
        <fullName evidence="5">Spermidine/putrescine ABC transporter substrate-binding protein</fullName>
    </submittedName>
</protein>
<evidence type="ECO:0000256" key="2">
    <source>
        <dbReference type="ARBA" id="ARBA00022448"/>
    </source>
</evidence>
<keyword evidence="2" id="KW-0813">Transport</keyword>
<name>A0A1C7NV12_9HYPH</name>
<accession>A0A1C7NV12</accession>
<evidence type="ECO:0000256" key="1">
    <source>
        <dbReference type="ARBA" id="ARBA00004418"/>
    </source>
</evidence>
<dbReference type="PANTHER" id="PTHR30222:SF12">
    <property type="entry name" value="NORSPERMIDINE SENSOR"/>
    <property type="match status" value="1"/>
</dbReference>
<comment type="subcellular location">
    <subcellularLocation>
        <location evidence="1">Periplasm</location>
    </subcellularLocation>
</comment>